<gene>
    <name evidence="5" type="ORF">AK37_00185</name>
</gene>
<feature type="DNA-binding region" description="H-T-H motif" evidence="2">
    <location>
        <begin position="53"/>
        <end position="72"/>
    </location>
</feature>
<dbReference type="PANTHER" id="PTHR30055:SF200">
    <property type="entry name" value="HTH-TYPE TRANSCRIPTIONAL REPRESSOR BDCR"/>
    <property type="match status" value="1"/>
</dbReference>
<dbReference type="PRINTS" id="PR00455">
    <property type="entry name" value="HTHTETR"/>
</dbReference>
<evidence type="ECO:0000256" key="1">
    <source>
        <dbReference type="ARBA" id="ARBA00023125"/>
    </source>
</evidence>
<dbReference type="Gene3D" id="1.10.10.60">
    <property type="entry name" value="Homeodomain-like"/>
    <property type="match status" value="1"/>
</dbReference>
<feature type="domain" description="HTH tetR-type" evidence="4">
    <location>
        <begin position="30"/>
        <end position="90"/>
    </location>
</feature>
<name>H0JKE0_9NOCA</name>
<evidence type="ECO:0000256" key="2">
    <source>
        <dbReference type="PROSITE-ProRule" id="PRU00335"/>
    </source>
</evidence>
<dbReference type="AlphaFoldDB" id="H0JKE0"/>
<dbReference type="SUPFAM" id="SSF48498">
    <property type="entry name" value="Tetracyclin repressor-like, C-terminal domain"/>
    <property type="match status" value="1"/>
</dbReference>
<sequence>MGVENTGGVTRTEKRAAGRGRPRSRDGGSEDTRRDLLVAAGELFLDRGVARTTMSAIAERAGINQSSAYYWFAGKEAVLAALAEDNRASLKVAREQAAADAPAADRLYRVVRADIAQMLTMALPFHEFERAATASPEDFPSFAADYAELRRLLAVVIASGVASGEFPAVSPQSGADSVIALAEGLALRHYGAADRAGDVAHLGAEMAVRMMTSSPVPAARARLAVEADG</sequence>
<dbReference type="InterPro" id="IPR001647">
    <property type="entry name" value="HTH_TetR"/>
</dbReference>
<protein>
    <submittedName>
        <fullName evidence="5">TetR family transcriptional regulator</fullName>
    </submittedName>
</protein>
<dbReference type="EMBL" id="AHBW01000017">
    <property type="protein sequence ID" value="EHK86742.1"/>
    <property type="molecule type" value="Genomic_DNA"/>
</dbReference>
<dbReference type="PROSITE" id="PS50977">
    <property type="entry name" value="HTH_TETR_2"/>
    <property type="match status" value="1"/>
</dbReference>
<dbReference type="InterPro" id="IPR036271">
    <property type="entry name" value="Tet_transcr_reg_TetR-rel_C_sf"/>
</dbReference>
<dbReference type="PATRIC" id="fig|1114960.4.peg.26"/>
<proteinExistence type="predicted"/>
<evidence type="ECO:0000313" key="5">
    <source>
        <dbReference type="EMBL" id="EHK86742.1"/>
    </source>
</evidence>
<feature type="compositionally biased region" description="Basic and acidic residues" evidence="3">
    <location>
        <begin position="23"/>
        <end position="32"/>
    </location>
</feature>
<evidence type="ECO:0000313" key="6">
    <source>
        <dbReference type="Proteomes" id="UP000005064"/>
    </source>
</evidence>
<dbReference type="InterPro" id="IPR009057">
    <property type="entry name" value="Homeodomain-like_sf"/>
</dbReference>
<reference evidence="5 6" key="1">
    <citation type="submission" date="2011-12" db="EMBL/GenBank/DDBJ databases">
        <authorList>
            <person name="Kriszt B."/>
            <person name="Tancsics A."/>
            <person name="Cserhati M."/>
            <person name="Toth A."/>
            <person name="Nagy I."/>
            <person name="Horvath B."/>
            <person name="Tamura T."/>
            <person name="Kukolya J."/>
            <person name="Szoboszlay S."/>
        </authorList>
    </citation>
    <scope>NUCLEOTIDE SEQUENCE [LARGE SCALE GENOMIC DNA]</scope>
    <source>
        <strain evidence="5 6">AK37</strain>
    </source>
</reference>
<dbReference type="GO" id="GO:0003700">
    <property type="term" value="F:DNA-binding transcription factor activity"/>
    <property type="evidence" value="ECO:0007669"/>
    <property type="project" value="TreeGrafter"/>
</dbReference>
<organism evidence="5 6">
    <name type="scientific">Rhodococcus pyridinivorans AK37</name>
    <dbReference type="NCBI Taxonomy" id="1114960"/>
    <lineage>
        <taxon>Bacteria</taxon>
        <taxon>Bacillati</taxon>
        <taxon>Actinomycetota</taxon>
        <taxon>Actinomycetes</taxon>
        <taxon>Mycobacteriales</taxon>
        <taxon>Nocardiaceae</taxon>
        <taxon>Rhodococcus</taxon>
    </lineage>
</organism>
<evidence type="ECO:0000259" key="4">
    <source>
        <dbReference type="PROSITE" id="PS50977"/>
    </source>
</evidence>
<dbReference type="Pfam" id="PF00440">
    <property type="entry name" value="TetR_N"/>
    <property type="match status" value="1"/>
</dbReference>
<keyword evidence="1 2" id="KW-0238">DNA-binding</keyword>
<accession>H0JKE0</accession>
<dbReference type="SUPFAM" id="SSF46689">
    <property type="entry name" value="Homeodomain-like"/>
    <property type="match status" value="1"/>
</dbReference>
<evidence type="ECO:0000256" key="3">
    <source>
        <dbReference type="SAM" id="MobiDB-lite"/>
    </source>
</evidence>
<feature type="region of interest" description="Disordered" evidence="3">
    <location>
        <begin position="1"/>
        <end position="32"/>
    </location>
</feature>
<dbReference type="GO" id="GO:0000976">
    <property type="term" value="F:transcription cis-regulatory region binding"/>
    <property type="evidence" value="ECO:0007669"/>
    <property type="project" value="TreeGrafter"/>
</dbReference>
<dbReference type="PANTHER" id="PTHR30055">
    <property type="entry name" value="HTH-TYPE TRANSCRIPTIONAL REGULATOR RUTR"/>
    <property type="match status" value="1"/>
</dbReference>
<dbReference type="Gene3D" id="1.10.357.10">
    <property type="entry name" value="Tetracycline Repressor, domain 2"/>
    <property type="match status" value="1"/>
</dbReference>
<dbReference type="Proteomes" id="UP000005064">
    <property type="component" value="Unassembled WGS sequence"/>
</dbReference>
<comment type="caution">
    <text evidence="5">The sequence shown here is derived from an EMBL/GenBank/DDBJ whole genome shotgun (WGS) entry which is preliminary data.</text>
</comment>
<dbReference type="InterPro" id="IPR050109">
    <property type="entry name" value="HTH-type_TetR-like_transc_reg"/>
</dbReference>